<name>A0A5C5XM51_9PLAN</name>
<dbReference type="RefSeq" id="WP_146504972.1">
    <property type="nucleotide sequence ID" value="NZ_SJPG01000001.1"/>
</dbReference>
<dbReference type="Proteomes" id="UP000316095">
    <property type="component" value="Unassembled WGS sequence"/>
</dbReference>
<organism evidence="2 3">
    <name type="scientific">Rubinisphaera italica</name>
    <dbReference type="NCBI Taxonomy" id="2527969"/>
    <lineage>
        <taxon>Bacteria</taxon>
        <taxon>Pseudomonadati</taxon>
        <taxon>Planctomycetota</taxon>
        <taxon>Planctomycetia</taxon>
        <taxon>Planctomycetales</taxon>
        <taxon>Planctomycetaceae</taxon>
        <taxon>Rubinisphaera</taxon>
    </lineage>
</organism>
<protein>
    <submittedName>
        <fullName evidence="2">Uncharacterized protein</fullName>
    </submittedName>
</protein>
<evidence type="ECO:0000313" key="3">
    <source>
        <dbReference type="Proteomes" id="UP000316095"/>
    </source>
</evidence>
<feature type="region of interest" description="Disordered" evidence="1">
    <location>
        <begin position="132"/>
        <end position="151"/>
    </location>
</feature>
<dbReference type="AlphaFoldDB" id="A0A5C5XM51"/>
<proteinExistence type="predicted"/>
<gene>
    <name evidence="2" type="ORF">Pan54_39480</name>
</gene>
<feature type="compositionally biased region" description="Low complexity" evidence="1">
    <location>
        <begin position="140"/>
        <end position="151"/>
    </location>
</feature>
<dbReference type="OrthoDB" id="284616at2"/>
<sequence>MQVFYDDLKRQWRIQINVGTLKKVRRVFSEDGKPFDLLDPHLPTRLANDPALFVDLLWELVDKTQNPGVTPEQFAEGLGGDGLEAASEAFIEELFDFFPKARRDLNRAIYANVKREQDRIITETIQQINNLPINGEKTSSSDVTSSPESSE</sequence>
<reference evidence="2 3" key="1">
    <citation type="submission" date="2019-02" db="EMBL/GenBank/DDBJ databases">
        <title>Deep-cultivation of Planctomycetes and their phenomic and genomic characterization uncovers novel biology.</title>
        <authorList>
            <person name="Wiegand S."/>
            <person name="Jogler M."/>
            <person name="Boedeker C."/>
            <person name="Pinto D."/>
            <person name="Vollmers J."/>
            <person name="Rivas-Marin E."/>
            <person name="Kohn T."/>
            <person name="Peeters S.H."/>
            <person name="Heuer A."/>
            <person name="Rast P."/>
            <person name="Oberbeckmann S."/>
            <person name="Bunk B."/>
            <person name="Jeske O."/>
            <person name="Meyerdierks A."/>
            <person name="Storesund J.E."/>
            <person name="Kallscheuer N."/>
            <person name="Luecker S."/>
            <person name="Lage O.M."/>
            <person name="Pohl T."/>
            <person name="Merkel B.J."/>
            <person name="Hornburger P."/>
            <person name="Mueller R.-W."/>
            <person name="Bruemmer F."/>
            <person name="Labrenz M."/>
            <person name="Spormann A.M."/>
            <person name="Op Den Camp H."/>
            <person name="Overmann J."/>
            <person name="Amann R."/>
            <person name="Jetten M.S.M."/>
            <person name="Mascher T."/>
            <person name="Medema M.H."/>
            <person name="Devos D.P."/>
            <person name="Kaster A.-K."/>
            <person name="Ovreas L."/>
            <person name="Rohde M."/>
            <person name="Galperin M.Y."/>
            <person name="Jogler C."/>
        </authorList>
    </citation>
    <scope>NUCLEOTIDE SEQUENCE [LARGE SCALE GENOMIC DNA]</scope>
    <source>
        <strain evidence="2 3">Pan54</strain>
    </source>
</reference>
<comment type="caution">
    <text evidence="2">The sequence shown here is derived from an EMBL/GenBank/DDBJ whole genome shotgun (WGS) entry which is preliminary data.</text>
</comment>
<evidence type="ECO:0000313" key="2">
    <source>
        <dbReference type="EMBL" id="TWT63195.1"/>
    </source>
</evidence>
<dbReference type="EMBL" id="SJPG01000001">
    <property type="protein sequence ID" value="TWT63195.1"/>
    <property type="molecule type" value="Genomic_DNA"/>
</dbReference>
<evidence type="ECO:0000256" key="1">
    <source>
        <dbReference type="SAM" id="MobiDB-lite"/>
    </source>
</evidence>
<accession>A0A5C5XM51</accession>
<keyword evidence="3" id="KW-1185">Reference proteome</keyword>